<accession>A0ABU9AXU8</accession>
<feature type="transmembrane region" description="Helical" evidence="1">
    <location>
        <begin position="61"/>
        <end position="79"/>
    </location>
</feature>
<feature type="transmembrane region" description="Helical" evidence="1">
    <location>
        <begin position="38"/>
        <end position="55"/>
    </location>
</feature>
<gene>
    <name evidence="2" type="ORF">WKV53_16965</name>
</gene>
<evidence type="ECO:0000313" key="3">
    <source>
        <dbReference type="Proteomes" id="UP001371305"/>
    </source>
</evidence>
<protein>
    <submittedName>
        <fullName evidence="2">DUF3147 family protein</fullName>
    </submittedName>
</protein>
<keyword evidence="3" id="KW-1185">Reference proteome</keyword>
<evidence type="ECO:0000313" key="2">
    <source>
        <dbReference type="EMBL" id="MEK7952205.1"/>
    </source>
</evidence>
<comment type="caution">
    <text evidence="2">The sequence shown here is derived from an EMBL/GenBank/DDBJ whole genome shotgun (WGS) entry which is preliminary data.</text>
</comment>
<feature type="transmembrane region" description="Helical" evidence="1">
    <location>
        <begin position="95"/>
        <end position="114"/>
    </location>
</feature>
<dbReference type="EMBL" id="JBBUKT010000006">
    <property type="protein sequence ID" value="MEK7952205.1"/>
    <property type="molecule type" value="Genomic_DNA"/>
</dbReference>
<reference evidence="2 3" key="1">
    <citation type="submission" date="2024-04" db="EMBL/GenBank/DDBJ databases">
        <title>Luteolibacter sp. isolated from soil.</title>
        <authorList>
            <person name="An J."/>
        </authorList>
    </citation>
    <scope>NUCLEOTIDE SEQUENCE [LARGE SCALE GENOMIC DNA]</scope>
    <source>
        <strain evidence="2 3">Y139</strain>
    </source>
</reference>
<dbReference type="Proteomes" id="UP001371305">
    <property type="component" value="Unassembled WGS sequence"/>
</dbReference>
<keyword evidence="1" id="KW-1133">Transmembrane helix</keyword>
<feature type="transmembrane region" description="Helical" evidence="1">
    <location>
        <begin position="120"/>
        <end position="142"/>
    </location>
</feature>
<proteinExistence type="predicted"/>
<dbReference type="RefSeq" id="WP_341405963.1">
    <property type="nucleotide sequence ID" value="NZ_JBBUKT010000006.1"/>
</dbReference>
<evidence type="ECO:0000256" key="1">
    <source>
        <dbReference type="SAM" id="Phobius"/>
    </source>
</evidence>
<name>A0ABU9AXU8_9BACT</name>
<keyword evidence="1" id="KW-0812">Transmembrane</keyword>
<sequence>MKRKGCTGAYFREFRPDRKQDMDKTELINALKMTPKDVVKLIITAFIILVVTKVQVVNDRLSALLIALPFTSLIAMVWMQAEKQGSQRIANHSEGTFWFVLPTLPMFLILPWMLRNGWGFWAALGVNCLLTVGFFWLTVVILRRFGLNLM</sequence>
<organism evidence="2 3">
    <name type="scientific">Luteolibacter soli</name>
    <dbReference type="NCBI Taxonomy" id="3135280"/>
    <lineage>
        <taxon>Bacteria</taxon>
        <taxon>Pseudomonadati</taxon>
        <taxon>Verrucomicrobiota</taxon>
        <taxon>Verrucomicrobiia</taxon>
        <taxon>Verrucomicrobiales</taxon>
        <taxon>Verrucomicrobiaceae</taxon>
        <taxon>Luteolibacter</taxon>
    </lineage>
</organism>
<keyword evidence="1" id="KW-0472">Membrane</keyword>